<dbReference type="InterPro" id="IPR036291">
    <property type="entry name" value="NAD(P)-bd_dom_sf"/>
</dbReference>
<dbReference type="RefSeq" id="WP_109961399.1">
    <property type="nucleotide sequence ID" value="NZ_CP029553.1"/>
</dbReference>
<name>A0A2U8WUM6_9HYPH</name>
<dbReference type="InterPro" id="IPR020843">
    <property type="entry name" value="ER"/>
</dbReference>
<dbReference type="Gene3D" id="3.40.50.720">
    <property type="entry name" value="NAD(P)-binding Rossmann-like Domain"/>
    <property type="match status" value="1"/>
</dbReference>
<dbReference type="InterPro" id="IPR013149">
    <property type="entry name" value="ADH-like_C"/>
</dbReference>
<dbReference type="Proteomes" id="UP000245444">
    <property type="component" value="Chromosome"/>
</dbReference>
<dbReference type="Gene3D" id="3.90.180.10">
    <property type="entry name" value="Medium-chain alcohol dehydrogenases, catalytic domain"/>
    <property type="match status" value="1"/>
</dbReference>
<proteinExistence type="predicted"/>
<dbReference type="GO" id="GO:0016491">
    <property type="term" value="F:oxidoreductase activity"/>
    <property type="evidence" value="ECO:0007669"/>
    <property type="project" value="InterPro"/>
</dbReference>
<keyword evidence="3" id="KW-1185">Reference proteome</keyword>
<dbReference type="OrthoDB" id="9790818at2"/>
<dbReference type="PANTHER" id="PTHR45033">
    <property type="match status" value="1"/>
</dbReference>
<dbReference type="InterPro" id="IPR013154">
    <property type="entry name" value="ADH-like_N"/>
</dbReference>
<accession>A0A2U8WUM6</accession>
<evidence type="ECO:0000313" key="3">
    <source>
        <dbReference type="Proteomes" id="UP000245444"/>
    </source>
</evidence>
<dbReference type="EMBL" id="CP029553">
    <property type="protein sequence ID" value="AWN49121.1"/>
    <property type="molecule type" value="Genomic_DNA"/>
</dbReference>
<dbReference type="CDD" id="cd08276">
    <property type="entry name" value="MDR7"/>
    <property type="match status" value="1"/>
</dbReference>
<dbReference type="PANTHER" id="PTHR45033:SF2">
    <property type="entry name" value="ZINC-TYPE ALCOHOL DEHYDROGENASE-LIKE PROTEIN C1773.06C"/>
    <property type="match status" value="1"/>
</dbReference>
<feature type="domain" description="Enoyl reductase (ER)" evidence="1">
    <location>
        <begin position="10"/>
        <end position="335"/>
    </location>
</feature>
<dbReference type="SMART" id="SM00829">
    <property type="entry name" value="PKS_ER"/>
    <property type="match status" value="1"/>
</dbReference>
<reference evidence="2 3" key="1">
    <citation type="submission" date="2018-05" db="EMBL/GenBank/DDBJ databases">
        <title>Complete Genome Sequence of Methylobacterium sp. 17Sr1-28.</title>
        <authorList>
            <person name="Srinivasan S."/>
        </authorList>
    </citation>
    <scope>NUCLEOTIDE SEQUENCE [LARGE SCALE GENOMIC DNA]</scope>
    <source>
        <strain evidence="2 3">17Sr1-28</strain>
    </source>
</reference>
<evidence type="ECO:0000259" key="1">
    <source>
        <dbReference type="SMART" id="SM00829"/>
    </source>
</evidence>
<dbReference type="InterPro" id="IPR052711">
    <property type="entry name" value="Zinc_ADH-like"/>
</dbReference>
<dbReference type="InterPro" id="IPR011032">
    <property type="entry name" value="GroES-like_sf"/>
</dbReference>
<protein>
    <submittedName>
        <fullName evidence="2">NAD(P)-dependent alcohol dehydrogenase</fullName>
    </submittedName>
</protein>
<dbReference type="AlphaFoldDB" id="A0A2U8WUM6"/>
<gene>
    <name evidence="2" type="ORF">DK419_24480</name>
</gene>
<dbReference type="Pfam" id="PF08240">
    <property type="entry name" value="ADH_N"/>
    <property type="match status" value="1"/>
</dbReference>
<sequence length="337" mass="34888">MKAFVVRAPGGLDRLEIAERPDPGQPGPGEIRVAVHATSLNFHDLLVASGRSLAADGRILMSDGAGTVEAVGAGVTEFAPGDAVVSCFFPHWADGLPQAPVGNFAQVPGDGVDGFALTHAVRSASAFTRAPRGWTHAESATITTAGLTAWRALVGDGGLKAGDAVLALGTGGVSIAALQIAKATGAAVIVTSSSDAKLERVRGLGADHTVNYRTHPDWGRQVRDWTGGRGVDHVVEVGGPGTLAQSIEAVRVGGHIALIGVLTGRAGEVPTSALMAKQARLQGLIVGSRRQQQDYVAALDRTGIRPVIDRIYTFDELPAAFRHQESGGHFGKLCVAW</sequence>
<evidence type="ECO:0000313" key="2">
    <source>
        <dbReference type="EMBL" id="AWN49121.1"/>
    </source>
</evidence>
<dbReference type="KEGG" id="mtea:DK419_24480"/>
<organism evidence="2 3">
    <name type="scientific">Methylobacterium terrae</name>
    <dbReference type="NCBI Taxonomy" id="2202827"/>
    <lineage>
        <taxon>Bacteria</taxon>
        <taxon>Pseudomonadati</taxon>
        <taxon>Pseudomonadota</taxon>
        <taxon>Alphaproteobacteria</taxon>
        <taxon>Hyphomicrobiales</taxon>
        <taxon>Methylobacteriaceae</taxon>
        <taxon>Methylobacterium</taxon>
    </lineage>
</organism>
<dbReference type="Pfam" id="PF00107">
    <property type="entry name" value="ADH_zinc_N"/>
    <property type="match status" value="1"/>
</dbReference>
<dbReference type="SUPFAM" id="SSF50129">
    <property type="entry name" value="GroES-like"/>
    <property type="match status" value="1"/>
</dbReference>
<dbReference type="SUPFAM" id="SSF51735">
    <property type="entry name" value="NAD(P)-binding Rossmann-fold domains"/>
    <property type="match status" value="1"/>
</dbReference>